<sequence>MAQDSLKTSIVDAIEPYNYEPLAQGCIRLIRLLPGNNEDPIQCEISPYTLKPGRVSGPFDALSYVWGDNQQPGTVHVHNTQQNTTRPLLITKNLHAALAQLRDPEISKTLWIDAICINQADLQERASQVRMMAQIYSHAARVVVWLGQSAEDSEAVFNVLLLLAQRSLRPQSDQDLNLTRIANLKIHPLKALLHRAWFNRVWVLQEVAAARCVSITCGPSELMSYDFLRGLKAWFEMSKINDDSLLDLKHSILHLMDKEVTRGLTSFSHYIPENDFEDTKDEGPGLQAREIELASRTVIRLEPSTSLQIASLAELLQRFQLHAATDRRDKVYALLGMCTDNMNHPGLQVDYTKDWATLFRGIIQYLLGLSVSIMTRDTEEAALILGPGCPLGTLRRVGGGWHVDRPSFGGIRTDTVSLRFNLHMEFDKNIQTGDILCLMQGARLPNLIRRCGDYFVVVRMAIQMSSIVMYHGRSVSRSMKWSEFLPCISRFSRDFLLIWDWSPEVKTCANHHHKLIESTSTGEPSTEKLNRYLNMVRILEDLGEKNLLEDMLSSPSAPQLRTASPTAHYFDVLRHMCEHWNSYENLKAFISQQRWSRWILECPGVVDAITDFWKSEGLSDCDLYEILSMTATYDRSEAFIPTEMENEFWEFGEVTTQPLLQNISPSFAQIAAKTAAGSSKSLSRRYLTRVVFYQAQKSNLNPEQLLEMLSGSPQLLEASRLCLASLAEVSGVALRMTPIFLPRKSPVSQPVDWKMMTYLLETSFLDSPSILNVFERAQSRYYL</sequence>
<dbReference type="InterPro" id="IPR052895">
    <property type="entry name" value="HetReg/Transcr_Mod"/>
</dbReference>
<evidence type="ECO:0000259" key="1">
    <source>
        <dbReference type="Pfam" id="PF06985"/>
    </source>
</evidence>
<dbReference type="EMBL" id="SWKU01000049">
    <property type="protein sequence ID" value="KAF2993691.1"/>
    <property type="molecule type" value="Genomic_DNA"/>
</dbReference>
<dbReference type="PANTHER" id="PTHR24148:SF78">
    <property type="entry name" value="HETEROKARYON INCOMPATIBILITY DOMAIN-CONTAINING PROTEIN"/>
    <property type="match status" value="1"/>
</dbReference>
<accession>A0A9P4T3R6</accession>
<organism evidence="2 3">
    <name type="scientific">Curvularia kusanoi</name>
    <name type="common">Cochliobolus kusanoi</name>
    <dbReference type="NCBI Taxonomy" id="90978"/>
    <lineage>
        <taxon>Eukaryota</taxon>
        <taxon>Fungi</taxon>
        <taxon>Dikarya</taxon>
        <taxon>Ascomycota</taxon>
        <taxon>Pezizomycotina</taxon>
        <taxon>Dothideomycetes</taxon>
        <taxon>Pleosporomycetidae</taxon>
        <taxon>Pleosporales</taxon>
        <taxon>Pleosporineae</taxon>
        <taxon>Pleosporaceae</taxon>
        <taxon>Curvularia</taxon>
    </lineage>
</organism>
<dbReference type="OrthoDB" id="194358at2759"/>
<reference evidence="2" key="1">
    <citation type="submission" date="2019-04" db="EMBL/GenBank/DDBJ databases">
        <title>Sequencing of skin fungus with MAO and IRED activity.</title>
        <authorList>
            <person name="Marsaioli A.J."/>
            <person name="Bonatto J.M.C."/>
            <person name="Reis Junior O."/>
        </authorList>
    </citation>
    <scope>NUCLEOTIDE SEQUENCE</scope>
    <source>
        <strain evidence="2">30M1</strain>
    </source>
</reference>
<evidence type="ECO:0000313" key="2">
    <source>
        <dbReference type="EMBL" id="KAF2993691.1"/>
    </source>
</evidence>
<feature type="domain" description="Heterokaryon incompatibility" evidence="1">
    <location>
        <begin position="59"/>
        <end position="206"/>
    </location>
</feature>
<comment type="caution">
    <text evidence="2">The sequence shown here is derived from an EMBL/GenBank/DDBJ whole genome shotgun (WGS) entry which is preliminary data.</text>
</comment>
<dbReference type="Proteomes" id="UP000801428">
    <property type="component" value="Unassembled WGS sequence"/>
</dbReference>
<dbReference type="InterPro" id="IPR010730">
    <property type="entry name" value="HET"/>
</dbReference>
<dbReference type="PANTHER" id="PTHR24148">
    <property type="entry name" value="ANKYRIN REPEAT DOMAIN-CONTAINING PROTEIN 39 HOMOLOG-RELATED"/>
    <property type="match status" value="1"/>
</dbReference>
<dbReference type="AlphaFoldDB" id="A0A9P4T3R6"/>
<dbReference type="Pfam" id="PF06985">
    <property type="entry name" value="HET"/>
    <property type="match status" value="1"/>
</dbReference>
<protein>
    <recommendedName>
        <fullName evidence="1">Heterokaryon incompatibility domain-containing protein</fullName>
    </recommendedName>
</protein>
<evidence type="ECO:0000313" key="3">
    <source>
        <dbReference type="Proteomes" id="UP000801428"/>
    </source>
</evidence>
<keyword evidence="3" id="KW-1185">Reference proteome</keyword>
<name>A0A9P4T3R6_CURKU</name>
<proteinExistence type="predicted"/>
<gene>
    <name evidence="2" type="ORF">E8E13_001942</name>
</gene>